<reference evidence="2" key="1">
    <citation type="journal article" date="2023" name="Science">
        <title>Genome structures resolve the early diversification of teleost fishes.</title>
        <authorList>
            <person name="Parey E."/>
            <person name="Louis A."/>
            <person name="Montfort J."/>
            <person name="Bouchez O."/>
            <person name="Roques C."/>
            <person name="Iampietro C."/>
            <person name="Lluch J."/>
            <person name="Castinel A."/>
            <person name="Donnadieu C."/>
            <person name="Desvignes T."/>
            <person name="Floi Bucao C."/>
            <person name="Jouanno E."/>
            <person name="Wen M."/>
            <person name="Mejri S."/>
            <person name="Dirks R."/>
            <person name="Jansen H."/>
            <person name="Henkel C."/>
            <person name="Chen W.J."/>
            <person name="Zahm M."/>
            <person name="Cabau C."/>
            <person name="Klopp C."/>
            <person name="Thompson A.W."/>
            <person name="Robinson-Rechavi M."/>
            <person name="Braasch I."/>
            <person name="Lecointre G."/>
            <person name="Bobe J."/>
            <person name="Postlethwait J.H."/>
            <person name="Berthelot C."/>
            <person name="Roest Crollius H."/>
            <person name="Guiguen Y."/>
        </authorList>
    </citation>
    <scope>NUCLEOTIDE SEQUENCE</scope>
    <source>
        <strain evidence="2">Concon-B</strain>
    </source>
</reference>
<comment type="caution">
    <text evidence="2">The sequence shown here is derived from an EMBL/GenBank/DDBJ whole genome shotgun (WGS) entry which is preliminary data.</text>
</comment>
<evidence type="ECO:0000313" key="3">
    <source>
        <dbReference type="Proteomes" id="UP001152803"/>
    </source>
</evidence>
<evidence type="ECO:0000313" key="2">
    <source>
        <dbReference type="EMBL" id="KAJ8250812.1"/>
    </source>
</evidence>
<proteinExistence type="predicted"/>
<dbReference type="Proteomes" id="UP001152803">
    <property type="component" value="Unassembled WGS sequence"/>
</dbReference>
<accession>A0A9Q1CXP0</accession>
<evidence type="ECO:0000256" key="1">
    <source>
        <dbReference type="SAM" id="MobiDB-lite"/>
    </source>
</evidence>
<gene>
    <name evidence="2" type="ORF">COCON_G00227340</name>
</gene>
<feature type="region of interest" description="Disordered" evidence="1">
    <location>
        <begin position="118"/>
        <end position="137"/>
    </location>
</feature>
<organism evidence="2 3">
    <name type="scientific">Conger conger</name>
    <name type="common">Conger eel</name>
    <name type="synonym">Muraena conger</name>
    <dbReference type="NCBI Taxonomy" id="82655"/>
    <lineage>
        <taxon>Eukaryota</taxon>
        <taxon>Metazoa</taxon>
        <taxon>Chordata</taxon>
        <taxon>Craniata</taxon>
        <taxon>Vertebrata</taxon>
        <taxon>Euteleostomi</taxon>
        <taxon>Actinopterygii</taxon>
        <taxon>Neopterygii</taxon>
        <taxon>Teleostei</taxon>
        <taxon>Anguilliformes</taxon>
        <taxon>Congridae</taxon>
        <taxon>Conger</taxon>
    </lineage>
</organism>
<sequence length="137" mass="14500">MALFSSTVVTTLKVCFWVERYKNICATEDYGAGLVPTIPGTEVEMAKGPAPGEDLLPGPRGRPAPWPQGKTCSLAPGEDLLPGPRGRPAPWPQGKTCSLAPGEDLLPGLRSRDECPCSRLPGVGPGNPRHSWRGKGT</sequence>
<protein>
    <submittedName>
        <fullName evidence="2">Uncharacterized protein</fullName>
    </submittedName>
</protein>
<keyword evidence="3" id="KW-1185">Reference proteome</keyword>
<name>A0A9Q1CXP0_CONCO</name>
<dbReference type="AlphaFoldDB" id="A0A9Q1CXP0"/>
<dbReference type="EMBL" id="JAFJMO010000018">
    <property type="protein sequence ID" value="KAJ8250812.1"/>
    <property type="molecule type" value="Genomic_DNA"/>
</dbReference>
<feature type="region of interest" description="Disordered" evidence="1">
    <location>
        <begin position="45"/>
        <end position="103"/>
    </location>
</feature>